<name>A0AAU9IDV8_9CILI</name>
<keyword evidence="8" id="KW-1185">Reference proteome</keyword>
<dbReference type="InterPro" id="IPR005378">
    <property type="entry name" value="Vps35"/>
</dbReference>
<keyword evidence="3 6" id="KW-0813">Transport</keyword>
<evidence type="ECO:0000256" key="5">
    <source>
        <dbReference type="ARBA" id="ARBA00023136"/>
    </source>
</evidence>
<dbReference type="GO" id="GO:0005770">
    <property type="term" value="C:late endosome"/>
    <property type="evidence" value="ECO:0007669"/>
    <property type="project" value="TreeGrafter"/>
</dbReference>
<dbReference type="GO" id="GO:0030906">
    <property type="term" value="C:retromer, cargo-selective complex"/>
    <property type="evidence" value="ECO:0007669"/>
    <property type="project" value="InterPro"/>
</dbReference>
<dbReference type="AlphaFoldDB" id="A0AAU9IDV8"/>
<dbReference type="GO" id="GO:0005829">
    <property type="term" value="C:cytosol"/>
    <property type="evidence" value="ECO:0007669"/>
    <property type="project" value="GOC"/>
</dbReference>
<comment type="similarity">
    <text evidence="2 6">Belongs to the VPS35 family.</text>
</comment>
<evidence type="ECO:0000256" key="4">
    <source>
        <dbReference type="ARBA" id="ARBA00022927"/>
    </source>
</evidence>
<gene>
    <name evidence="7" type="ORF">BSTOLATCC_MIC124</name>
</gene>
<dbReference type="Pfam" id="PF03635">
    <property type="entry name" value="Vps35"/>
    <property type="match status" value="1"/>
</dbReference>
<protein>
    <recommendedName>
        <fullName evidence="6">Vacuolar protein sorting-associated protein 35</fullName>
    </recommendedName>
</protein>
<comment type="subcellular location">
    <subcellularLocation>
        <location evidence="1">Membrane</location>
        <topology evidence="1">Peripheral membrane protein</topology>
    </subcellularLocation>
</comment>
<dbReference type="InterPro" id="IPR042491">
    <property type="entry name" value="Vps35_C"/>
</dbReference>
<dbReference type="GO" id="GO:0006886">
    <property type="term" value="P:intracellular protein transport"/>
    <property type="evidence" value="ECO:0007669"/>
    <property type="project" value="TreeGrafter"/>
</dbReference>
<evidence type="ECO:0000256" key="3">
    <source>
        <dbReference type="ARBA" id="ARBA00022448"/>
    </source>
</evidence>
<sequence>MDEDQTKCLEDAISVVKDESYHMQRALDSNNLNEALKHASNMIGELRTSLLSPRSYYELYMQVFDQLSRIEAFFREESRRGTRIVELYEKVQHTISILPRLYLLITVGSVYIQTKELPAKDILKDLIEMVKGVQHPLRGLFLRYYLNKVCKDKLPDKGSDFGDGDVTDSIDFLVQNLSEMNRLWIRMQHTGSVKDKTKREKERNDLRVTVGENINRLSSLQGVNIDVYQELVLPKILEIAVSNKDAISQQYLMDCIIQAFSDDFHLHTLQPLLEACSNLQPTVDIQSIVITLLNRLSDYAGEAELEVVQRIDIFGLIKAYIDKVVSDQESSLDTKKLLLLQVAFMKLSLKCYSLNTNNVNTILESCVSLIDKSTPENRIHPESLKSIVKLLSFPLETLSFAILTLNNYPKLMTYLPFSSRKQVAFKIVQSVVVSKKSLDTLETTTQLLEFVSPLLFDTSDSEEGADAYEFEDEQNTIAKLSHLVKSADLDTHYKILSLLKQRFSQGGDKRIKYTFPSLIFAYINFAKLLNASEDSWNTHLEQVLEVLAELVSKTSENNPDLALKLNLQCLQLINQFKNNKYQHTALEFVEQAFYVYKEELADSYAKHAAIDLICATLVTLNCFDDDTSDSLVKLCTQQALRQFKKHDQCTGLSSCTHLFYNEFNQNERIISDCLGKAVKIAEICITHKNSVNLYLTLINKYLYYLLQGVSTLEEDSVNQLIQATKDSIATAEKEGDNRVSIKDIKSYLRTTLNYIKARQQEGKLSGISV</sequence>
<dbReference type="PANTHER" id="PTHR11099">
    <property type="entry name" value="VACUOLAR SORTING PROTEIN 35"/>
    <property type="match status" value="1"/>
</dbReference>
<evidence type="ECO:0000256" key="6">
    <source>
        <dbReference type="PIRNR" id="PIRNR009375"/>
    </source>
</evidence>
<keyword evidence="5" id="KW-0472">Membrane</keyword>
<comment type="caution">
    <text evidence="7">The sequence shown here is derived from an EMBL/GenBank/DDBJ whole genome shotgun (WGS) entry which is preliminary data.</text>
</comment>
<accession>A0AAU9IDV8</accession>
<dbReference type="Proteomes" id="UP001162131">
    <property type="component" value="Unassembled WGS sequence"/>
</dbReference>
<dbReference type="GO" id="GO:0042147">
    <property type="term" value="P:retrograde transport, endosome to Golgi"/>
    <property type="evidence" value="ECO:0007669"/>
    <property type="project" value="InterPro"/>
</dbReference>
<comment type="function">
    <text evidence="6">Plays a role in vesicular protein sorting.</text>
</comment>
<dbReference type="Gene3D" id="1.25.40.660">
    <property type="entry name" value="Vacuolar protein sorting-associated protein 35, helical subcomplex Vps35-C"/>
    <property type="match status" value="1"/>
</dbReference>
<evidence type="ECO:0000256" key="1">
    <source>
        <dbReference type="ARBA" id="ARBA00004170"/>
    </source>
</evidence>
<reference evidence="7" key="1">
    <citation type="submission" date="2021-09" db="EMBL/GenBank/DDBJ databases">
        <authorList>
            <consortium name="AG Swart"/>
            <person name="Singh M."/>
            <person name="Singh A."/>
            <person name="Seah K."/>
            <person name="Emmerich C."/>
        </authorList>
    </citation>
    <scope>NUCLEOTIDE SEQUENCE</scope>
    <source>
        <strain evidence="7">ATCC30299</strain>
    </source>
</reference>
<evidence type="ECO:0000313" key="7">
    <source>
        <dbReference type="EMBL" id="CAG9309909.1"/>
    </source>
</evidence>
<keyword evidence="4 6" id="KW-0653">Protein transport</keyword>
<evidence type="ECO:0000313" key="8">
    <source>
        <dbReference type="Proteomes" id="UP001162131"/>
    </source>
</evidence>
<evidence type="ECO:0000256" key="2">
    <source>
        <dbReference type="ARBA" id="ARBA00006536"/>
    </source>
</evidence>
<dbReference type="PANTHER" id="PTHR11099:SF0">
    <property type="entry name" value="VACUOLAR PROTEIN SORTING-ASSOCIATED PROTEIN 35"/>
    <property type="match status" value="1"/>
</dbReference>
<dbReference type="EMBL" id="CAJZBQ010000001">
    <property type="protein sequence ID" value="CAG9309909.1"/>
    <property type="molecule type" value="Genomic_DNA"/>
</dbReference>
<dbReference type="PIRSF" id="PIRSF009375">
    <property type="entry name" value="Retromer_Vps35"/>
    <property type="match status" value="1"/>
</dbReference>
<proteinExistence type="inferred from homology"/>
<organism evidence="7 8">
    <name type="scientific">Blepharisma stoltei</name>
    <dbReference type="NCBI Taxonomy" id="1481888"/>
    <lineage>
        <taxon>Eukaryota</taxon>
        <taxon>Sar</taxon>
        <taxon>Alveolata</taxon>
        <taxon>Ciliophora</taxon>
        <taxon>Postciliodesmatophora</taxon>
        <taxon>Heterotrichea</taxon>
        <taxon>Heterotrichida</taxon>
        <taxon>Blepharismidae</taxon>
        <taxon>Blepharisma</taxon>
    </lineage>
</organism>